<dbReference type="SUPFAM" id="SSF52047">
    <property type="entry name" value="RNI-like"/>
    <property type="match status" value="1"/>
</dbReference>
<gene>
    <name evidence="1" type="ORF">CONPUDRAFT_150305</name>
</gene>
<dbReference type="InterPro" id="IPR032675">
    <property type="entry name" value="LRR_dom_sf"/>
</dbReference>
<dbReference type="OrthoDB" id="3543113at2759"/>
<dbReference type="EMBL" id="JH711574">
    <property type="protein sequence ID" value="EIW85496.1"/>
    <property type="molecule type" value="Genomic_DNA"/>
</dbReference>
<dbReference type="KEGG" id="cput:CONPUDRAFT_150305"/>
<dbReference type="Gene3D" id="3.80.10.10">
    <property type="entry name" value="Ribonuclease Inhibitor"/>
    <property type="match status" value="1"/>
</dbReference>
<keyword evidence="2" id="KW-1185">Reference proteome</keyword>
<dbReference type="OMA" id="WTISEST"/>
<dbReference type="RefSeq" id="XP_007764964.1">
    <property type="nucleotide sequence ID" value="XM_007766774.1"/>
</dbReference>
<organism evidence="1 2">
    <name type="scientific">Coniophora puteana (strain RWD-64-598)</name>
    <name type="common">Brown rot fungus</name>
    <dbReference type="NCBI Taxonomy" id="741705"/>
    <lineage>
        <taxon>Eukaryota</taxon>
        <taxon>Fungi</taxon>
        <taxon>Dikarya</taxon>
        <taxon>Basidiomycota</taxon>
        <taxon>Agaricomycotina</taxon>
        <taxon>Agaricomycetes</taxon>
        <taxon>Agaricomycetidae</taxon>
        <taxon>Boletales</taxon>
        <taxon>Coniophorineae</taxon>
        <taxon>Coniophoraceae</taxon>
        <taxon>Coniophora</taxon>
    </lineage>
</organism>
<sequence length="528" mass="59208">MHRALLISEVARNITYCQSEKKALAALAQTCRAFSEPALDALWRELDSLLPLLECLGNAISRCPSFQSGQKMYGLSRVLLPTDWIVFRKYASKVVELKSITPPKSSSSPHIDDDVFRALCWPPTFEPLFPKLQRLICPSIHSDILPFLRFILGPSITSLIISPMNTGYIGDCSLEASLPTLCPRLKHLEWKNFSDIDEDEDAGSAFISEAVTSLTELETLVAPLNGRALQRLSSLPSLRSLDVTLMAPSVSEPHPALHEPAFPSVYRIRFTSYSLSDIADFVRTGHFSLAVFSAQASGSNSESFDDLCTAVSSNVDNSALKFLDIMAEDDHFSLSESTLKRKAFQHLLQFHNLVGVCVDTAHEIQLDNASLLQMAESWPVLESLEINPRKGWGRRSCITLHGLRTMLKRLPKLTTLAIAIDAQAVKLHITEDDQYGQYQITRPFKLNVLDSRIGCNHAEVAAFLSDLFPVIDKRSDFSYFQFSTDVLEQMDDDWTKYCNRWNHVLQTLLVMNRVIKRKALISGSVWLV</sequence>
<evidence type="ECO:0000313" key="2">
    <source>
        <dbReference type="Proteomes" id="UP000053558"/>
    </source>
</evidence>
<evidence type="ECO:0008006" key="3">
    <source>
        <dbReference type="Google" id="ProtNLM"/>
    </source>
</evidence>
<protein>
    <recommendedName>
        <fullName evidence="3">F-box domain-containing protein</fullName>
    </recommendedName>
</protein>
<name>A0A5M3N2F9_CONPW</name>
<dbReference type="Proteomes" id="UP000053558">
    <property type="component" value="Unassembled WGS sequence"/>
</dbReference>
<reference evidence="2" key="1">
    <citation type="journal article" date="2012" name="Science">
        <title>The Paleozoic origin of enzymatic lignin decomposition reconstructed from 31 fungal genomes.</title>
        <authorList>
            <person name="Floudas D."/>
            <person name="Binder M."/>
            <person name="Riley R."/>
            <person name="Barry K."/>
            <person name="Blanchette R.A."/>
            <person name="Henrissat B."/>
            <person name="Martinez A.T."/>
            <person name="Otillar R."/>
            <person name="Spatafora J.W."/>
            <person name="Yadav J.S."/>
            <person name="Aerts A."/>
            <person name="Benoit I."/>
            <person name="Boyd A."/>
            <person name="Carlson A."/>
            <person name="Copeland A."/>
            <person name="Coutinho P.M."/>
            <person name="de Vries R.P."/>
            <person name="Ferreira P."/>
            <person name="Findley K."/>
            <person name="Foster B."/>
            <person name="Gaskell J."/>
            <person name="Glotzer D."/>
            <person name="Gorecki P."/>
            <person name="Heitman J."/>
            <person name="Hesse C."/>
            <person name="Hori C."/>
            <person name="Igarashi K."/>
            <person name="Jurgens J.A."/>
            <person name="Kallen N."/>
            <person name="Kersten P."/>
            <person name="Kohler A."/>
            <person name="Kuees U."/>
            <person name="Kumar T.K.A."/>
            <person name="Kuo A."/>
            <person name="LaButti K."/>
            <person name="Larrondo L.F."/>
            <person name="Lindquist E."/>
            <person name="Ling A."/>
            <person name="Lombard V."/>
            <person name="Lucas S."/>
            <person name="Lundell T."/>
            <person name="Martin R."/>
            <person name="McLaughlin D.J."/>
            <person name="Morgenstern I."/>
            <person name="Morin E."/>
            <person name="Murat C."/>
            <person name="Nagy L.G."/>
            <person name="Nolan M."/>
            <person name="Ohm R.A."/>
            <person name="Patyshakuliyeva A."/>
            <person name="Rokas A."/>
            <person name="Ruiz-Duenas F.J."/>
            <person name="Sabat G."/>
            <person name="Salamov A."/>
            <person name="Samejima M."/>
            <person name="Schmutz J."/>
            <person name="Slot J.C."/>
            <person name="St John F."/>
            <person name="Stenlid J."/>
            <person name="Sun H."/>
            <person name="Sun S."/>
            <person name="Syed K."/>
            <person name="Tsang A."/>
            <person name="Wiebenga A."/>
            <person name="Young D."/>
            <person name="Pisabarro A."/>
            <person name="Eastwood D.C."/>
            <person name="Martin F."/>
            <person name="Cullen D."/>
            <person name="Grigoriev I.V."/>
            <person name="Hibbett D.S."/>
        </authorList>
    </citation>
    <scope>NUCLEOTIDE SEQUENCE [LARGE SCALE GENOMIC DNA]</scope>
    <source>
        <strain evidence="2">RWD-64-598 SS2</strain>
    </source>
</reference>
<accession>A0A5M3N2F9</accession>
<dbReference type="AlphaFoldDB" id="A0A5M3N2F9"/>
<proteinExistence type="predicted"/>
<comment type="caution">
    <text evidence="1">The sequence shown here is derived from an EMBL/GenBank/DDBJ whole genome shotgun (WGS) entry which is preliminary data.</text>
</comment>
<dbReference type="GeneID" id="19202671"/>
<evidence type="ECO:0000313" key="1">
    <source>
        <dbReference type="EMBL" id="EIW85496.1"/>
    </source>
</evidence>